<evidence type="ECO:0000256" key="1">
    <source>
        <dbReference type="SAM" id="Phobius"/>
    </source>
</evidence>
<gene>
    <name evidence="3" type="ORF">L227DRAFT_657568</name>
</gene>
<keyword evidence="1" id="KW-0472">Membrane</keyword>
<evidence type="ECO:0000259" key="2">
    <source>
        <dbReference type="Pfam" id="PF20151"/>
    </source>
</evidence>
<proteinExistence type="predicted"/>
<name>A0A5C2RTG9_9APHY</name>
<feature type="transmembrane region" description="Helical" evidence="1">
    <location>
        <begin position="123"/>
        <end position="143"/>
    </location>
</feature>
<dbReference type="OrthoDB" id="2797003at2759"/>
<dbReference type="EMBL" id="ML122305">
    <property type="protein sequence ID" value="RPD54511.1"/>
    <property type="molecule type" value="Genomic_DNA"/>
</dbReference>
<dbReference type="STRING" id="1328759.A0A5C2RTG9"/>
<evidence type="ECO:0000313" key="4">
    <source>
        <dbReference type="Proteomes" id="UP000313359"/>
    </source>
</evidence>
<keyword evidence="4" id="KW-1185">Reference proteome</keyword>
<feature type="transmembrane region" description="Helical" evidence="1">
    <location>
        <begin position="149"/>
        <end position="170"/>
    </location>
</feature>
<organism evidence="3 4">
    <name type="scientific">Lentinus tigrinus ALCF2SS1-6</name>
    <dbReference type="NCBI Taxonomy" id="1328759"/>
    <lineage>
        <taxon>Eukaryota</taxon>
        <taxon>Fungi</taxon>
        <taxon>Dikarya</taxon>
        <taxon>Basidiomycota</taxon>
        <taxon>Agaricomycotina</taxon>
        <taxon>Agaricomycetes</taxon>
        <taxon>Polyporales</taxon>
        <taxon>Polyporaceae</taxon>
        <taxon>Lentinus</taxon>
    </lineage>
</organism>
<reference evidence="3" key="1">
    <citation type="journal article" date="2018" name="Genome Biol. Evol.">
        <title>Genomics and development of Lentinus tigrinus, a white-rot wood-decaying mushroom with dimorphic fruiting bodies.</title>
        <authorList>
            <person name="Wu B."/>
            <person name="Xu Z."/>
            <person name="Knudson A."/>
            <person name="Carlson A."/>
            <person name="Chen N."/>
            <person name="Kovaka S."/>
            <person name="LaButti K."/>
            <person name="Lipzen A."/>
            <person name="Pennachio C."/>
            <person name="Riley R."/>
            <person name="Schakwitz W."/>
            <person name="Umezawa K."/>
            <person name="Ohm R.A."/>
            <person name="Grigoriev I.V."/>
            <person name="Nagy L.G."/>
            <person name="Gibbons J."/>
            <person name="Hibbett D."/>
        </authorList>
    </citation>
    <scope>NUCLEOTIDE SEQUENCE [LARGE SCALE GENOMIC DNA]</scope>
    <source>
        <strain evidence="3">ALCF2SS1-6</strain>
    </source>
</reference>
<feature type="domain" description="DUF6533" evidence="2">
    <location>
        <begin position="20"/>
        <end position="63"/>
    </location>
</feature>
<dbReference type="AlphaFoldDB" id="A0A5C2RTG9"/>
<keyword evidence="1" id="KW-0812">Transmembrane</keyword>
<dbReference type="InterPro" id="IPR045340">
    <property type="entry name" value="DUF6533"/>
</dbReference>
<feature type="transmembrane region" description="Helical" evidence="1">
    <location>
        <begin position="78"/>
        <end position="97"/>
    </location>
</feature>
<dbReference type="Proteomes" id="UP000313359">
    <property type="component" value="Unassembled WGS sequence"/>
</dbReference>
<accession>A0A5C2RTG9</accession>
<sequence>MSSVAAFVSLVESVTVANDCEIAAMAFIAYEYLLTWDQEVNLFWRRKFTGASVLFFLNRYILLLFCEMYGGATFTLGAIQYFVWADLLLVVVTWYTLGRGRRTTGIKADGMTLAHILLRDGTIYFTVLFVLNCLHLTFAMLSFEFVFQTGSYITLFTNPLTAVIVSRFLLNLQAANQRAIAHDSDPYLVSRPSGTLVFERVLGSLATGTVSVGEDYMTESDSGQVLAENEDSHVEDMSPVIDILARDSDQGGSVLKG</sequence>
<dbReference type="Pfam" id="PF20151">
    <property type="entry name" value="DUF6533"/>
    <property type="match status" value="1"/>
</dbReference>
<protein>
    <recommendedName>
        <fullName evidence="2">DUF6533 domain-containing protein</fullName>
    </recommendedName>
</protein>
<feature type="transmembrane region" description="Helical" evidence="1">
    <location>
        <begin position="53"/>
        <end position="72"/>
    </location>
</feature>
<evidence type="ECO:0000313" key="3">
    <source>
        <dbReference type="EMBL" id="RPD54511.1"/>
    </source>
</evidence>
<keyword evidence="1" id="KW-1133">Transmembrane helix</keyword>